<evidence type="ECO:0000313" key="12">
    <source>
        <dbReference type="RefSeq" id="XP_031549541.1"/>
    </source>
</evidence>
<comment type="subcellular location">
    <subcellularLocation>
        <location evidence="1">Membrane</location>
        <topology evidence="1">Multi-pass membrane protein</topology>
    </subcellularLocation>
</comment>
<gene>
    <name evidence="12" type="primary">LOC116287071</name>
</gene>
<evidence type="ECO:0000256" key="8">
    <source>
        <dbReference type="RuleBase" id="RU000688"/>
    </source>
</evidence>
<evidence type="ECO:0000256" key="6">
    <source>
        <dbReference type="ARBA" id="ARBA00023170"/>
    </source>
</evidence>
<keyword evidence="7 8" id="KW-0807">Transducer</keyword>
<dbReference type="KEGG" id="aten:116287071"/>
<dbReference type="RefSeq" id="XP_031549541.1">
    <property type="nucleotide sequence ID" value="XM_031693681.1"/>
</dbReference>
<dbReference type="CDD" id="cd00637">
    <property type="entry name" value="7tm_classA_rhodopsin-like"/>
    <property type="match status" value="1"/>
</dbReference>
<organism evidence="11 12">
    <name type="scientific">Actinia tenebrosa</name>
    <name type="common">Australian red waratah sea anemone</name>
    <dbReference type="NCBI Taxonomy" id="6105"/>
    <lineage>
        <taxon>Eukaryota</taxon>
        <taxon>Metazoa</taxon>
        <taxon>Cnidaria</taxon>
        <taxon>Anthozoa</taxon>
        <taxon>Hexacorallia</taxon>
        <taxon>Actiniaria</taxon>
        <taxon>Actiniidae</taxon>
        <taxon>Actinia</taxon>
    </lineage>
</organism>
<dbReference type="InParanoid" id="A0A6P8H2A6"/>
<dbReference type="OrthoDB" id="10015690at2759"/>
<feature type="transmembrane region" description="Helical" evidence="9">
    <location>
        <begin position="110"/>
        <end position="131"/>
    </location>
</feature>
<feature type="transmembrane region" description="Helical" evidence="9">
    <location>
        <begin position="69"/>
        <end position="90"/>
    </location>
</feature>
<dbReference type="PROSITE" id="PS00237">
    <property type="entry name" value="G_PROTEIN_RECEP_F1_1"/>
    <property type="match status" value="1"/>
</dbReference>
<proteinExistence type="inferred from homology"/>
<dbReference type="SMART" id="SM01381">
    <property type="entry name" value="7TM_GPCR_Srsx"/>
    <property type="match status" value="1"/>
</dbReference>
<evidence type="ECO:0000256" key="7">
    <source>
        <dbReference type="ARBA" id="ARBA00023224"/>
    </source>
</evidence>
<dbReference type="GO" id="GO:0004930">
    <property type="term" value="F:G protein-coupled receptor activity"/>
    <property type="evidence" value="ECO:0007669"/>
    <property type="project" value="UniProtKB-KW"/>
</dbReference>
<dbReference type="PRINTS" id="PR00237">
    <property type="entry name" value="GPCRRHODOPSN"/>
</dbReference>
<dbReference type="Pfam" id="PF00001">
    <property type="entry name" value="7tm_1"/>
    <property type="match status" value="1"/>
</dbReference>
<dbReference type="SUPFAM" id="SSF81321">
    <property type="entry name" value="Family A G protein-coupled receptor-like"/>
    <property type="match status" value="1"/>
</dbReference>
<dbReference type="PANTHER" id="PTHR24243">
    <property type="entry name" value="G-PROTEIN COUPLED RECEPTOR"/>
    <property type="match status" value="1"/>
</dbReference>
<name>A0A6P8H2A6_ACTTE</name>
<feature type="transmembrane region" description="Helical" evidence="9">
    <location>
        <begin position="34"/>
        <end position="57"/>
    </location>
</feature>
<keyword evidence="5 9" id="KW-0472">Membrane</keyword>
<dbReference type="PANTHER" id="PTHR24243:SF208">
    <property type="entry name" value="PYROKININ-1 RECEPTOR"/>
    <property type="match status" value="1"/>
</dbReference>
<evidence type="ECO:0000256" key="2">
    <source>
        <dbReference type="ARBA" id="ARBA00022692"/>
    </source>
</evidence>
<accession>A0A6P8H2A6</accession>
<evidence type="ECO:0000256" key="4">
    <source>
        <dbReference type="ARBA" id="ARBA00023040"/>
    </source>
</evidence>
<keyword evidence="4 8" id="KW-0297">G-protein coupled receptor</keyword>
<sequence length="370" mass="42554">MSQMNFSMANISNISKISVHQKPEAFTFSAQTKVMLFSILLVWSLLGNVLVIAIVILNKNLRTNFNCLIVNMAVSDLFIPLLILPLKIVQETNGPDWLVDGPLGEALCKLVYFLTDISPLVSILSLVIITVNRFVSITYPMKIGVLRGKTSWVLLAFTWIAPMALLSPYFYTFRLLKKNGITHCISLWTPAFDDLAARTIFITVVIVVAFLVPLTAILILYSLMLYQLKKSSDKVIHMLNNRQLLFRQRRNKQIFYFCIAIIASFICFLGPFFCFMFVLNFVWRWDFKGKVVKIRTILFVVQFLAHLNPAINPCIYFLFLKDYRKGLRRLLVDSKRKPTSILLRRRKSTKISTLLEYFPLGKVRNKSTSV</sequence>
<evidence type="ECO:0000256" key="3">
    <source>
        <dbReference type="ARBA" id="ARBA00022989"/>
    </source>
</evidence>
<evidence type="ECO:0000256" key="9">
    <source>
        <dbReference type="SAM" id="Phobius"/>
    </source>
</evidence>
<feature type="transmembrane region" description="Helical" evidence="9">
    <location>
        <begin position="254"/>
        <end position="279"/>
    </location>
</feature>
<dbReference type="InterPro" id="IPR000276">
    <property type="entry name" value="GPCR_Rhodpsn"/>
</dbReference>
<feature type="domain" description="G-protein coupled receptors family 1 profile" evidence="10">
    <location>
        <begin position="47"/>
        <end position="316"/>
    </location>
</feature>
<dbReference type="GO" id="GO:0016020">
    <property type="term" value="C:membrane"/>
    <property type="evidence" value="ECO:0007669"/>
    <property type="project" value="UniProtKB-SubCell"/>
</dbReference>
<feature type="transmembrane region" description="Helical" evidence="9">
    <location>
        <begin position="299"/>
        <end position="319"/>
    </location>
</feature>
<keyword evidence="2 8" id="KW-0812">Transmembrane</keyword>
<keyword evidence="11" id="KW-1185">Reference proteome</keyword>
<dbReference type="InterPro" id="IPR017452">
    <property type="entry name" value="GPCR_Rhodpsn_7TM"/>
</dbReference>
<evidence type="ECO:0000256" key="1">
    <source>
        <dbReference type="ARBA" id="ARBA00004141"/>
    </source>
</evidence>
<protein>
    <submittedName>
        <fullName evidence="12">Neuropeptide FF receptor 2-like</fullName>
    </submittedName>
</protein>
<evidence type="ECO:0000313" key="11">
    <source>
        <dbReference type="Proteomes" id="UP000515163"/>
    </source>
</evidence>
<dbReference type="FunCoup" id="A0A6P8H2A6">
    <property type="interactions" value="1300"/>
</dbReference>
<keyword evidence="3 9" id="KW-1133">Transmembrane helix</keyword>
<dbReference type="Proteomes" id="UP000515163">
    <property type="component" value="Unplaced"/>
</dbReference>
<keyword evidence="6 8" id="KW-0675">Receptor</keyword>
<evidence type="ECO:0000259" key="10">
    <source>
        <dbReference type="PROSITE" id="PS50262"/>
    </source>
</evidence>
<dbReference type="GeneID" id="116287071"/>
<evidence type="ECO:0000256" key="5">
    <source>
        <dbReference type="ARBA" id="ARBA00023136"/>
    </source>
</evidence>
<dbReference type="Gene3D" id="1.20.1070.10">
    <property type="entry name" value="Rhodopsin 7-helix transmembrane proteins"/>
    <property type="match status" value="1"/>
</dbReference>
<reference evidence="12" key="1">
    <citation type="submission" date="2025-08" db="UniProtKB">
        <authorList>
            <consortium name="RefSeq"/>
        </authorList>
    </citation>
    <scope>IDENTIFICATION</scope>
    <source>
        <tissue evidence="12">Tentacle</tissue>
    </source>
</reference>
<dbReference type="PROSITE" id="PS50262">
    <property type="entry name" value="G_PROTEIN_RECEP_F1_2"/>
    <property type="match status" value="1"/>
</dbReference>
<feature type="transmembrane region" description="Helical" evidence="9">
    <location>
        <begin position="200"/>
        <end position="224"/>
    </location>
</feature>
<dbReference type="AlphaFoldDB" id="A0A6P8H2A6"/>
<comment type="similarity">
    <text evidence="8">Belongs to the G-protein coupled receptor 1 family.</text>
</comment>
<feature type="transmembrane region" description="Helical" evidence="9">
    <location>
        <begin position="152"/>
        <end position="171"/>
    </location>
</feature>